<evidence type="ECO:0000313" key="3">
    <source>
        <dbReference type="Proteomes" id="UP000001930"/>
    </source>
</evidence>
<keyword evidence="3" id="KW-1185">Reference proteome</keyword>
<protein>
    <submittedName>
        <fullName evidence="2">Uncharacterized protein</fullName>
    </submittedName>
</protein>
<accession>Q2T3R4</accession>
<proteinExistence type="predicted"/>
<sequence>MRHRAGFKQHVNHAERPTAVASDREYYAEFGDKMSADDAEHVETEYPIGAAVFRKAVCAGFDHKMVAPALMKRGGPSAVNRRTPACQSGMATDSRNTGETRCARWPCSQSPLFPCPRGALETETLQGRSIVTNRAGGAYQFR</sequence>
<dbReference type="HOGENOM" id="CLU_1821770_0_0_4"/>
<dbReference type="Proteomes" id="UP000001930">
    <property type="component" value="Chromosome II"/>
</dbReference>
<name>Q2T3R4_BURTA</name>
<evidence type="ECO:0000313" key="2">
    <source>
        <dbReference type="EMBL" id="ABC34170.1"/>
    </source>
</evidence>
<feature type="compositionally biased region" description="Polar residues" evidence="1">
    <location>
        <begin position="85"/>
        <end position="95"/>
    </location>
</feature>
<dbReference type="KEGG" id="bte:BTH_II1991"/>
<feature type="region of interest" description="Disordered" evidence="1">
    <location>
        <begin position="74"/>
        <end position="101"/>
    </location>
</feature>
<dbReference type="AlphaFoldDB" id="Q2T3R4"/>
<organism evidence="2 3">
    <name type="scientific">Burkholderia thailandensis (strain ATCC 700388 / DSM 13276 / CCUG 48851 / CIP 106301 / E264)</name>
    <dbReference type="NCBI Taxonomy" id="271848"/>
    <lineage>
        <taxon>Bacteria</taxon>
        <taxon>Pseudomonadati</taxon>
        <taxon>Pseudomonadota</taxon>
        <taxon>Betaproteobacteria</taxon>
        <taxon>Burkholderiales</taxon>
        <taxon>Burkholderiaceae</taxon>
        <taxon>Burkholderia</taxon>
        <taxon>pseudomallei group</taxon>
    </lineage>
</organism>
<reference evidence="2 3" key="1">
    <citation type="journal article" date="2005" name="BMC Genomics">
        <title>Bacterial genome adaptation to niches: divergence of the potential virulence genes in three Burkholderia species of different survival strategies.</title>
        <authorList>
            <person name="Kim H.S."/>
            <person name="Schell M.A."/>
            <person name="Yu Y."/>
            <person name="Ulrich R.L."/>
            <person name="Sarria S.H."/>
            <person name="Nierman W.C."/>
            <person name="DeShazer D."/>
        </authorList>
    </citation>
    <scope>NUCLEOTIDE SEQUENCE [LARGE SCALE GENOMIC DNA]</scope>
    <source>
        <strain evidence="3">ATCC 700388 / DSM 13276 / CCUG 48851 / CIP 106301 / E264</strain>
    </source>
</reference>
<dbReference type="EMBL" id="CP000085">
    <property type="protein sequence ID" value="ABC34170.1"/>
    <property type="molecule type" value="Genomic_DNA"/>
</dbReference>
<evidence type="ECO:0000256" key="1">
    <source>
        <dbReference type="SAM" id="MobiDB-lite"/>
    </source>
</evidence>
<gene>
    <name evidence="2" type="ordered locus">BTH_II1991</name>
</gene>